<feature type="chain" id="PRO_5019162570" evidence="1">
    <location>
        <begin position="25"/>
        <end position="176"/>
    </location>
</feature>
<reference evidence="2 3" key="1">
    <citation type="submission" date="2018-09" db="EMBL/GenBank/DDBJ databases">
        <title>Genome sequencing of Nocardioides immobilis CCTCC AB 2017083 for comparison to Nocardioides silvaticus.</title>
        <authorList>
            <person name="Li C."/>
            <person name="Wang G."/>
        </authorList>
    </citation>
    <scope>NUCLEOTIDE SEQUENCE [LARGE SCALE GENOMIC DNA]</scope>
    <source>
        <strain evidence="2 3">CCTCC AB 2017083</strain>
    </source>
</reference>
<sequence>MRRAVLTILAALLVLGGAATPAGAESGSLDHPSGDAPAKIDLTRLSVENGNRWFTMRVDVRNLRQKGKFNFHYWGGTASPPARSVLIIVHRVDGETRARFLSCGREDCAPDPCARMRVAWRSADDFIRVSAPQRCFPRPRNDPDAPAPAMGRFFAWSRLGDGASDTAGGLLALQRG</sequence>
<organism evidence="2 3">
    <name type="scientific">Nocardioides immobilis</name>
    <dbReference type="NCBI Taxonomy" id="2049295"/>
    <lineage>
        <taxon>Bacteria</taxon>
        <taxon>Bacillati</taxon>
        <taxon>Actinomycetota</taxon>
        <taxon>Actinomycetes</taxon>
        <taxon>Propionibacteriales</taxon>
        <taxon>Nocardioidaceae</taxon>
        <taxon>Nocardioides</taxon>
    </lineage>
</organism>
<proteinExistence type="predicted"/>
<comment type="caution">
    <text evidence="2">The sequence shown here is derived from an EMBL/GenBank/DDBJ whole genome shotgun (WGS) entry which is preliminary data.</text>
</comment>
<dbReference type="EMBL" id="QXGH01000030">
    <property type="protein sequence ID" value="RHW24707.1"/>
    <property type="molecule type" value="Genomic_DNA"/>
</dbReference>
<keyword evidence="1" id="KW-0732">Signal</keyword>
<dbReference type="Proteomes" id="UP000283644">
    <property type="component" value="Unassembled WGS sequence"/>
</dbReference>
<gene>
    <name evidence="2" type="ORF">D0Z08_23600</name>
</gene>
<protein>
    <submittedName>
        <fullName evidence="2">Uncharacterized protein</fullName>
    </submittedName>
</protein>
<accession>A0A417XX28</accession>
<name>A0A417XX28_9ACTN</name>
<keyword evidence="3" id="KW-1185">Reference proteome</keyword>
<dbReference type="RefSeq" id="WP_118927718.1">
    <property type="nucleotide sequence ID" value="NZ_QXGH01000030.1"/>
</dbReference>
<dbReference type="OrthoDB" id="9854892at2"/>
<dbReference type="AlphaFoldDB" id="A0A417XX28"/>
<evidence type="ECO:0000313" key="2">
    <source>
        <dbReference type="EMBL" id="RHW24707.1"/>
    </source>
</evidence>
<feature type="signal peptide" evidence="1">
    <location>
        <begin position="1"/>
        <end position="24"/>
    </location>
</feature>
<evidence type="ECO:0000256" key="1">
    <source>
        <dbReference type="SAM" id="SignalP"/>
    </source>
</evidence>
<evidence type="ECO:0000313" key="3">
    <source>
        <dbReference type="Proteomes" id="UP000283644"/>
    </source>
</evidence>